<sequence length="77" mass="9053">MGWGSGTSYFDVPLDLMLEYVPEDKRKEVVEALYNHVRDGDWDTVDESAYWDLLVEYDIDGYGKYADELHDEAEEPW</sequence>
<gene>
    <name evidence="1" type="primary">231</name>
    <name evidence="1" type="ORF">SEA_LUKECAGE_231</name>
</gene>
<dbReference type="GeneID" id="55610219"/>
<name>A0A345MGN4_9CAUD</name>
<dbReference type="RefSeq" id="YP_009840115.1">
    <property type="nucleotide sequence ID" value="NC_048723.1"/>
</dbReference>
<protein>
    <submittedName>
        <fullName evidence="1">Uncharacterized protein</fullName>
    </submittedName>
</protein>
<evidence type="ECO:0000313" key="1">
    <source>
        <dbReference type="EMBL" id="AXH69715.1"/>
    </source>
</evidence>
<reference evidence="1 2" key="1">
    <citation type="submission" date="2018-07" db="EMBL/GenBank/DDBJ databases">
        <authorList>
            <person name="Gillick B.D."/>
            <person name="Moore J."/>
            <person name="Davilla D."/>
            <person name="Asghedom D."/>
            <person name="Smith B.R."/>
            <person name="Klug H."/>
            <person name="Hughes L.E."/>
            <person name="Garlena R.A."/>
            <person name="Russell D.A."/>
            <person name="Pope W.H."/>
            <person name="Jacobs-Sera D."/>
            <person name="Hatfull G.F."/>
        </authorList>
    </citation>
    <scope>NUCLEOTIDE SEQUENCE [LARGE SCALE GENOMIC DNA]</scope>
</reference>
<proteinExistence type="predicted"/>
<dbReference type="KEGG" id="vg:55610219"/>
<accession>A0A345MGN4</accession>
<dbReference type="Proteomes" id="UP000259834">
    <property type="component" value="Segment"/>
</dbReference>
<keyword evidence="2" id="KW-1185">Reference proteome</keyword>
<organism evidence="1 2">
    <name type="scientific">Streptomyces phage LukeCage</name>
    <dbReference type="NCBI Taxonomy" id="2283304"/>
    <lineage>
        <taxon>Viruses</taxon>
        <taxon>Duplodnaviria</taxon>
        <taxon>Heunggongvirae</taxon>
        <taxon>Uroviricota</taxon>
        <taxon>Caudoviricetes</taxon>
        <taxon>Stanwilliamsviridae</taxon>
        <taxon>Boydwoodruffvirinae</taxon>
        <taxon>Karimacvirus</taxon>
        <taxon>Karimacvirus lukecage</taxon>
        <taxon>Streptomyces virus LukeCage</taxon>
    </lineage>
</organism>
<evidence type="ECO:0000313" key="2">
    <source>
        <dbReference type="Proteomes" id="UP000259834"/>
    </source>
</evidence>
<dbReference type="EMBL" id="MH590597">
    <property type="protein sequence ID" value="AXH69715.1"/>
    <property type="molecule type" value="Genomic_DNA"/>
</dbReference>